<sequence>MSQMLKYDWATQPEDIAQAIWDAVKNQRAEVTVGPAFLVGIRSLLVVPRFDAVGNGKGQQKNRQDACSTKTEFFLWNGHLARY</sequence>
<reference evidence="1 2" key="1">
    <citation type="journal article" date="2020" name="Sci. Rep.">
        <title>A novel cyanobacterial geosmin producer, revising GeoA distribution and dispersion patterns in Bacteria.</title>
        <authorList>
            <person name="Churro C."/>
            <person name="Semedo-Aguiar A.P."/>
            <person name="Silva A.D."/>
            <person name="Pereira-Leal J.B."/>
            <person name="Leite R.B."/>
        </authorList>
    </citation>
    <scope>NUCLEOTIDE SEQUENCE [LARGE SCALE GENOMIC DNA]</scope>
    <source>
        <strain evidence="1 2">IPMA8</strain>
    </source>
</reference>
<accession>A0ABX2CR13</accession>
<evidence type="ECO:0000313" key="1">
    <source>
        <dbReference type="EMBL" id="NQE32631.1"/>
    </source>
</evidence>
<gene>
    <name evidence="1" type="ORF">E5S67_00347</name>
</gene>
<evidence type="ECO:0000313" key="2">
    <source>
        <dbReference type="Proteomes" id="UP000702425"/>
    </source>
</evidence>
<proteinExistence type="predicted"/>
<dbReference type="Proteomes" id="UP000702425">
    <property type="component" value="Unassembled WGS sequence"/>
</dbReference>
<protein>
    <submittedName>
        <fullName evidence="1">Uncharacterized protein</fullName>
    </submittedName>
</protein>
<organism evidence="1 2">
    <name type="scientific">Microcoleus asticus IPMA8</name>
    <dbReference type="NCBI Taxonomy" id="2563858"/>
    <lineage>
        <taxon>Bacteria</taxon>
        <taxon>Bacillati</taxon>
        <taxon>Cyanobacteriota</taxon>
        <taxon>Cyanophyceae</taxon>
        <taxon>Oscillatoriophycideae</taxon>
        <taxon>Oscillatoriales</taxon>
        <taxon>Microcoleaceae</taxon>
        <taxon>Microcoleus</taxon>
        <taxon>Microcoleus asticus</taxon>
    </lineage>
</organism>
<name>A0ABX2CR13_9CYAN</name>
<dbReference type="EMBL" id="SRRZ01000004">
    <property type="protein sequence ID" value="NQE32631.1"/>
    <property type="molecule type" value="Genomic_DNA"/>
</dbReference>
<comment type="caution">
    <text evidence="1">The sequence shown here is derived from an EMBL/GenBank/DDBJ whole genome shotgun (WGS) entry which is preliminary data.</text>
</comment>
<keyword evidence="2" id="KW-1185">Reference proteome</keyword>